<name>A0A1M5GBG2_9FLAO</name>
<evidence type="ECO:0000313" key="2">
    <source>
        <dbReference type="EMBL" id="KFF24922.1"/>
    </source>
</evidence>
<evidence type="ECO:0000313" key="3">
    <source>
        <dbReference type="EMBL" id="SHG01029.1"/>
    </source>
</evidence>
<dbReference type="Proteomes" id="UP000184108">
    <property type="component" value="Unassembled WGS sequence"/>
</dbReference>
<feature type="signal peptide" evidence="1">
    <location>
        <begin position="1"/>
        <end position="20"/>
    </location>
</feature>
<reference evidence="5" key="3">
    <citation type="submission" date="2016-11" db="EMBL/GenBank/DDBJ databases">
        <authorList>
            <person name="Varghese N."/>
            <person name="Submissions S."/>
        </authorList>
    </citation>
    <scope>NUCLEOTIDE SEQUENCE [LARGE SCALE GENOMIC DNA]</scope>
    <source>
        <strain evidence="5">YR203</strain>
    </source>
</reference>
<accession>A0A1M5GBG2</accession>
<dbReference type="OrthoDB" id="1267271at2"/>
<sequence length="157" mass="17064">MKKIFLSLALVFGAANFAMAIPTFYYNFGSYDVEGLFVYYSSPANGMGCYDGDILPLKLSSSNVLTNMYTGVPVPANQLSHAYVCGASPTPVCSTTPDVVFRGMRFYTTVSNFAGMAGTSCTNFTQVPTPNGWKITMPGSQSLTFVDMGFMTQYIYQ</sequence>
<evidence type="ECO:0000313" key="5">
    <source>
        <dbReference type="Proteomes" id="UP000184108"/>
    </source>
</evidence>
<gene>
    <name evidence="2" type="ORF">IW16_18555</name>
    <name evidence="3" type="ORF">SAMN02787073_3298</name>
</gene>
<organism evidence="3 5">
    <name type="scientific">Chryseobacterium vrystaatense</name>
    <dbReference type="NCBI Taxonomy" id="307480"/>
    <lineage>
        <taxon>Bacteria</taxon>
        <taxon>Pseudomonadati</taxon>
        <taxon>Bacteroidota</taxon>
        <taxon>Flavobacteriia</taxon>
        <taxon>Flavobacteriales</taxon>
        <taxon>Weeksellaceae</taxon>
        <taxon>Chryseobacterium group</taxon>
        <taxon>Chryseobacterium</taxon>
    </lineage>
</organism>
<protein>
    <submittedName>
        <fullName evidence="3">Uncharacterized protein</fullName>
    </submittedName>
</protein>
<dbReference type="AlphaFoldDB" id="A0A1M5GBG2"/>
<reference evidence="2 4" key="1">
    <citation type="submission" date="2014-07" db="EMBL/GenBank/DDBJ databases">
        <title>Genome of Chryseobacterium vrystaatense LMG 22846.</title>
        <authorList>
            <person name="Pipes S.E."/>
            <person name="Stropko S.J."/>
            <person name="Newman J.D."/>
        </authorList>
    </citation>
    <scope>NUCLEOTIDE SEQUENCE [LARGE SCALE GENOMIC DNA]</scope>
    <source>
        <strain evidence="2 4">LMG 22846</strain>
    </source>
</reference>
<dbReference type="EMBL" id="JPRI01000007">
    <property type="protein sequence ID" value="KFF24922.1"/>
    <property type="molecule type" value="Genomic_DNA"/>
</dbReference>
<proteinExistence type="predicted"/>
<keyword evidence="4" id="KW-1185">Reference proteome</keyword>
<dbReference type="RefSeq" id="WP_034747458.1">
    <property type="nucleotide sequence ID" value="NZ_FQVE01000004.1"/>
</dbReference>
<dbReference type="Proteomes" id="UP000028719">
    <property type="component" value="Unassembled WGS sequence"/>
</dbReference>
<reference evidence="3" key="2">
    <citation type="submission" date="2016-11" db="EMBL/GenBank/DDBJ databases">
        <authorList>
            <person name="Jaros S."/>
            <person name="Januszkiewicz K."/>
            <person name="Wedrychowicz H."/>
        </authorList>
    </citation>
    <scope>NUCLEOTIDE SEQUENCE [LARGE SCALE GENOMIC DNA]</scope>
    <source>
        <strain evidence="3">YR203</strain>
    </source>
</reference>
<keyword evidence="1" id="KW-0732">Signal</keyword>
<feature type="chain" id="PRO_5009910398" evidence="1">
    <location>
        <begin position="21"/>
        <end position="157"/>
    </location>
</feature>
<evidence type="ECO:0000256" key="1">
    <source>
        <dbReference type="SAM" id="SignalP"/>
    </source>
</evidence>
<evidence type="ECO:0000313" key="4">
    <source>
        <dbReference type="Proteomes" id="UP000028719"/>
    </source>
</evidence>
<dbReference type="EMBL" id="FQVE01000004">
    <property type="protein sequence ID" value="SHG01029.1"/>
    <property type="molecule type" value="Genomic_DNA"/>
</dbReference>